<feature type="region of interest" description="Disordered" evidence="10">
    <location>
        <begin position="1"/>
        <end position="33"/>
    </location>
</feature>
<dbReference type="Proteomes" id="UP000318582">
    <property type="component" value="Unassembled WGS sequence"/>
</dbReference>
<comment type="catalytic activity">
    <reaction evidence="6 7">
        <text>alpha-D-glucose 1-phosphate + UTP + H(+) = UDP-alpha-D-glucose + diphosphate</text>
        <dbReference type="Rhea" id="RHEA:19889"/>
        <dbReference type="ChEBI" id="CHEBI:15378"/>
        <dbReference type="ChEBI" id="CHEBI:33019"/>
        <dbReference type="ChEBI" id="CHEBI:46398"/>
        <dbReference type="ChEBI" id="CHEBI:58601"/>
        <dbReference type="ChEBI" id="CHEBI:58885"/>
        <dbReference type="EC" id="2.7.7.9"/>
    </reaction>
</comment>
<evidence type="ECO:0000313" key="11">
    <source>
        <dbReference type="EMBL" id="TPX55418.1"/>
    </source>
</evidence>
<accession>A0A507DWU3</accession>
<evidence type="ECO:0000256" key="3">
    <source>
        <dbReference type="ARBA" id="ARBA00012415"/>
    </source>
</evidence>
<dbReference type="InterPro" id="IPR029044">
    <property type="entry name" value="Nucleotide-diphossugar_trans"/>
</dbReference>
<dbReference type="PANTHER" id="PTHR43511">
    <property type="match status" value="1"/>
</dbReference>
<protein>
    <recommendedName>
        <fullName evidence="3 7">UTP--glucose-1-phosphate uridylyltransferase</fullName>
        <ecNumber evidence="3 7">2.7.7.9</ecNumber>
    </recommendedName>
</protein>
<sequence length="559" mass="61910">MASSMHKLDTSRTPAINITSAKSAGDDTPSSPTDLRARAALEHSRALSLMGFQETTSNIAAAVSTPDAAKIFAKPRLTLATLHPPQTMRNELNRIVDMVPEGPQRSAFALEMDGFYSLFVRFLAQKSRGQTLNWKDVKSPGPDMIRKYKDFPKVPENKQADILSKLAVLKLNGGLGTTMGCVGPKSAIEVRDGMTFLDLTVRQIEYLNEQNKVDVPLILMNSFNTDDDTHRIIQKYKGHKIKLMTFNQSRFPRISKDSLLPMPKSPEGKSGDWYPPGHGDLFEALANSGLLDQLLDQGKEYLFVSNVDNLGATVDTTILNHFVDSGAEFIMEVTDKTKADVKGGTLIDYDGSVRLLEIAQVPSAYVDDFKSIKKFQIFNTNNLWINLKAIRRLVDADALNMEIIVNNKTDASGEKVLQLETAVGASIKHFENAHGVNVPRSRFLPVKSTSDLFLIMSDLYKLEHGELRLNPARLFNNVPLVKLGDHFKKVQHFLQRFQTIPHILGLDHLTVTGDVTFGHDVVLEGTVIIVANQGSRIDVPSGSILNDKVVSGNLRILDH</sequence>
<feature type="binding site" evidence="9">
    <location>
        <position position="248"/>
    </location>
    <ligand>
        <name>UTP</name>
        <dbReference type="ChEBI" id="CHEBI:46398"/>
    </ligand>
</feature>
<dbReference type="InterPro" id="IPR016267">
    <property type="entry name" value="UDPGP_trans"/>
</dbReference>
<evidence type="ECO:0000256" key="5">
    <source>
        <dbReference type="ARBA" id="ARBA00022695"/>
    </source>
</evidence>
<dbReference type="EC" id="2.7.7.9" evidence="3 7"/>
<dbReference type="EMBL" id="QEAQ01000110">
    <property type="protein sequence ID" value="TPX55418.1"/>
    <property type="molecule type" value="Genomic_DNA"/>
</dbReference>
<dbReference type="Pfam" id="PF01704">
    <property type="entry name" value="UDPGP"/>
    <property type="match status" value="1"/>
</dbReference>
<comment type="function">
    <text evidence="1">Plays a central role as a glucosyl donor in cellular metabolic pathways.</text>
</comment>
<comment type="caution">
    <text evidence="11">The sequence shown here is derived from an EMBL/GenBank/DDBJ whole genome shotgun (WGS) entry which is preliminary data.</text>
</comment>
<keyword evidence="5 7" id="KW-0548">Nucleotidyltransferase</keyword>
<evidence type="ECO:0000256" key="9">
    <source>
        <dbReference type="PIRSR" id="PIRSR000806-2"/>
    </source>
</evidence>
<dbReference type="FunFam" id="3.90.550.10:FF:000002">
    <property type="entry name" value="UTP--glucose-1-phosphate uridylyltransferase"/>
    <property type="match status" value="1"/>
</dbReference>
<evidence type="ECO:0000256" key="2">
    <source>
        <dbReference type="ARBA" id="ARBA00010401"/>
    </source>
</evidence>
<keyword evidence="12" id="KW-1185">Reference proteome</keyword>
<proteinExistence type="inferred from homology"/>
<dbReference type="SUPFAM" id="SSF53448">
    <property type="entry name" value="Nucleotide-diphospho-sugar transferases"/>
    <property type="match status" value="1"/>
</dbReference>
<evidence type="ECO:0000256" key="10">
    <source>
        <dbReference type="SAM" id="MobiDB-lite"/>
    </source>
</evidence>
<dbReference type="PIRSF" id="PIRSF000806">
    <property type="entry name" value="UDPGP"/>
    <property type="match status" value="1"/>
</dbReference>
<feature type="binding site" evidence="9">
    <location>
        <position position="185"/>
    </location>
    <ligand>
        <name>UTP</name>
        <dbReference type="ChEBI" id="CHEBI:46398"/>
    </ligand>
</feature>
<dbReference type="CDD" id="cd00897">
    <property type="entry name" value="UGPase_euk"/>
    <property type="match status" value="1"/>
</dbReference>
<feature type="compositionally biased region" description="Polar residues" evidence="10">
    <location>
        <begin position="11"/>
        <end position="33"/>
    </location>
</feature>
<dbReference type="InterPro" id="IPR002618">
    <property type="entry name" value="UDPGP_fam"/>
</dbReference>
<dbReference type="GO" id="GO:0003983">
    <property type="term" value="F:UTP:glucose-1-phosphate uridylyltransferase activity"/>
    <property type="evidence" value="ECO:0007669"/>
    <property type="project" value="UniProtKB-EC"/>
</dbReference>
<dbReference type="AlphaFoldDB" id="A0A507DWU3"/>
<feature type="binding site" evidence="8">
    <location>
        <position position="278"/>
    </location>
    <ligand>
        <name>substrate</name>
    </ligand>
</feature>
<comment type="similarity">
    <text evidence="2 7">Belongs to the UDPGP type 1 family.</text>
</comment>
<organism evidence="11 12">
    <name type="scientific">Powellomyces hirtus</name>
    <dbReference type="NCBI Taxonomy" id="109895"/>
    <lineage>
        <taxon>Eukaryota</taxon>
        <taxon>Fungi</taxon>
        <taxon>Fungi incertae sedis</taxon>
        <taxon>Chytridiomycota</taxon>
        <taxon>Chytridiomycota incertae sedis</taxon>
        <taxon>Chytridiomycetes</taxon>
        <taxon>Spizellomycetales</taxon>
        <taxon>Powellomycetaceae</taxon>
        <taxon>Powellomyces</taxon>
    </lineage>
</organism>
<feature type="binding site" evidence="9">
    <location>
        <position position="308"/>
    </location>
    <ligand>
        <name>UTP</name>
        <dbReference type="ChEBI" id="CHEBI:46398"/>
    </ligand>
</feature>
<keyword evidence="4 7" id="KW-0808">Transferase</keyword>
<name>A0A507DWU3_9FUNG</name>
<evidence type="ECO:0000256" key="7">
    <source>
        <dbReference type="PIRNR" id="PIRNR000806"/>
    </source>
</evidence>
<dbReference type="STRING" id="109895.A0A507DWU3"/>
<feature type="binding site" evidence="9">
    <location>
        <position position="447"/>
    </location>
    <ligand>
        <name>UTP</name>
        <dbReference type="ChEBI" id="CHEBI:46398"/>
    </ligand>
</feature>
<reference evidence="11 12" key="1">
    <citation type="journal article" date="2019" name="Sci. Rep.">
        <title>Comparative genomics of chytrid fungi reveal insights into the obligate biotrophic and pathogenic lifestyle of Synchytrium endobioticum.</title>
        <authorList>
            <person name="van de Vossenberg B.T.L.H."/>
            <person name="Warris S."/>
            <person name="Nguyen H.D.T."/>
            <person name="van Gent-Pelzer M.P.E."/>
            <person name="Joly D.L."/>
            <person name="van de Geest H.C."/>
            <person name="Bonants P.J.M."/>
            <person name="Smith D.S."/>
            <person name="Levesque C.A."/>
            <person name="van der Lee T.A.J."/>
        </authorList>
    </citation>
    <scope>NUCLEOTIDE SEQUENCE [LARGE SCALE GENOMIC DNA]</scope>
    <source>
        <strain evidence="11 12">CBS 809.83</strain>
    </source>
</reference>
<evidence type="ECO:0000256" key="6">
    <source>
        <dbReference type="ARBA" id="ARBA00048128"/>
    </source>
</evidence>
<gene>
    <name evidence="11" type="primary">UGP1</name>
    <name evidence="11" type="ORF">PhCBS80983_g05329</name>
</gene>
<evidence type="ECO:0000256" key="8">
    <source>
        <dbReference type="PIRSR" id="PIRSR000806-1"/>
    </source>
</evidence>
<feature type="compositionally biased region" description="Basic and acidic residues" evidence="10">
    <location>
        <begin position="1"/>
        <end position="10"/>
    </location>
</feature>
<dbReference type="Gene3D" id="2.160.10.10">
    <property type="entry name" value="Hexapeptide repeat proteins"/>
    <property type="match status" value="1"/>
</dbReference>
<dbReference type="GO" id="GO:0006011">
    <property type="term" value="P:UDP-alpha-D-glucose metabolic process"/>
    <property type="evidence" value="ECO:0007669"/>
    <property type="project" value="UniProtKB-UniRule"/>
</dbReference>
<dbReference type="FunFam" id="2.160.10.10:FF:000001">
    <property type="entry name" value="UTP--glucose-1-phosphate uridylyltransferase"/>
    <property type="match status" value="1"/>
</dbReference>
<evidence type="ECO:0000313" key="12">
    <source>
        <dbReference type="Proteomes" id="UP000318582"/>
    </source>
</evidence>
<dbReference type="Gene3D" id="3.90.550.10">
    <property type="entry name" value="Spore Coat Polysaccharide Biosynthesis Protein SpsA, Chain A"/>
    <property type="match status" value="1"/>
</dbReference>
<evidence type="ECO:0000256" key="1">
    <source>
        <dbReference type="ARBA" id="ARBA00003449"/>
    </source>
</evidence>
<feature type="binding site" evidence="9">
    <location>
        <position position="277"/>
    </location>
    <ligand>
        <name>UTP</name>
        <dbReference type="ChEBI" id="CHEBI:46398"/>
    </ligand>
</feature>
<evidence type="ECO:0000256" key="4">
    <source>
        <dbReference type="ARBA" id="ARBA00022679"/>
    </source>
</evidence>